<dbReference type="EMBL" id="LVHD01000003">
    <property type="protein sequence ID" value="OAG78493.1"/>
    <property type="molecule type" value="Genomic_DNA"/>
</dbReference>
<reference evidence="1 2" key="1">
    <citation type="submission" date="2016-03" db="EMBL/GenBank/DDBJ databases">
        <title>Draft genome sequence of Acetobacter malorum CECT 7742, a strain isolated from strawberry vinegar.</title>
        <authorList>
            <person name="Sainz F."/>
            <person name="Mas A."/>
            <person name="Torija M.J."/>
        </authorList>
    </citation>
    <scope>NUCLEOTIDE SEQUENCE [LARGE SCALE GENOMIC DNA]</scope>
    <source>
        <strain evidence="1 2">CECT 7742</strain>
    </source>
</reference>
<dbReference type="AlphaFoldDB" id="A0A177GE26"/>
<gene>
    <name evidence="1" type="ORF">Amal_00506</name>
</gene>
<dbReference type="InterPro" id="IPR010982">
    <property type="entry name" value="Lambda_DNA-bd_dom_sf"/>
</dbReference>
<evidence type="ECO:0000313" key="1">
    <source>
        <dbReference type="EMBL" id="OAG78493.1"/>
    </source>
</evidence>
<dbReference type="Gene3D" id="1.10.260.40">
    <property type="entry name" value="lambda repressor-like DNA-binding domains"/>
    <property type="match status" value="1"/>
</dbReference>
<sequence>MSQQNAVRKIVAKFGGLKKAAAALGHKNHSTIYGWVRSGRIPLWRQAELQNALVRLQIEIPHETYCAAFGHKGKSESAVA</sequence>
<accession>A0A177GE26</accession>
<evidence type="ECO:0000313" key="2">
    <source>
        <dbReference type="Proteomes" id="UP000077349"/>
    </source>
</evidence>
<dbReference type="InterPro" id="IPR059216">
    <property type="entry name" value="LeuA_carph_isopro_dom"/>
</dbReference>
<dbReference type="Proteomes" id="UP000077349">
    <property type="component" value="Unassembled WGS sequence"/>
</dbReference>
<name>A0A177GE26_9PROT</name>
<proteinExistence type="predicted"/>
<dbReference type="PATRIC" id="fig|178901.16.peg.539"/>
<comment type="caution">
    <text evidence="1">The sequence shown here is derived from an EMBL/GenBank/DDBJ whole genome shotgun (WGS) entry which is preliminary data.</text>
</comment>
<dbReference type="NCBIfam" id="NF046037">
    <property type="entry name" value="carphisopro"/>
    <property type="match status" value="1"/>
</dbReference>
<protein>
    <submittedName>
        <fullName evidence="1">Uncharacterized protein</fullName>
    </submittedName>
</protein>
<organism evidence="1 2">
    <name type="scientific">Acetobacter malorum</name>
    <dbReference type="NCBI Taxonomy" id="178901"/>
    <lineage>
        <taxon>Bacteria</taxon>
        <taxon>Pseudomonadati</taxon>
        <taxon>Pseudomonadota</taxon>
        <taxon>Alphaproteobacteria</taxon>
        <taxon>Acetobacterales</taxon>
        <taxon>Acetobacteraceae</taxon>
        <taxon>Acetobacter</taxon>
    </lineage>
</organism>
<dbReference type="GO" id="GO:0003677">
    <property type="term" value="F:DNA binding"/>
    <property type="evidence" value="ECO:0007669"/>
    <property type="project" value="InterPro"/>
</dbReference>